<dbReference type="PANTHER" id="PTHR42832:SF3">
    <property type="entry name" value="L-GLUTAMINE--4-(METHYLSULFANYL)-2-OXOBUTANOATE AMINOTRANSFERASE"/>
    <property type="match status" value="1"/>
</dbReference>
<dbReference type="EMBL" id="LRDH01000001">
    <property type="protein sequence ID" value="PPV18041.1"/>
    <property type="molecule type" value="Genomic_DNA"/>
</dbReference>
<evidence type="ECO:0000256" key="3">
    <source>
        <dbReference type="ARBA" id="ARBA00022679"/>
    </source>
</evidence>
<dbReference type="InterPro" id="IPR015422">
    <property type="entry name" value="PyrdxlP-dep_Trfase_small"/>
</dbReference>
<dbReference type="InterPro" id="IPR015424">
    <property type="entry name" value="PyrdxlP-dep_Trfase"/>
</dbReference>
<dbReference type="SUPFAM" id="SSF53383">
    <property type="entry name" value="PLP-dependent transferases"/>
    <property type="match status" value="1"/>
</dbReference>
<protein>
    <submittedName>
        <fullName evidence="5">LL-diaminopimelate aminotransferase</fullName>
    </submittedName>
</protein>
<dbReference type="RefSeq" id="WP_043661569.1">
    <property type="nucleotide sequence ID" value="NZ_JSEG01000001.1"/>
</dbReference>
<feature type="domain" description="Aminotransferase class I/classII large" evidence="4">
    <location>
        <begin position="33"/>
        <end position="382"/>
    </location>
</feature>
<gene>
    <name evidence="5" type="ORF">AWN73_01140</name>
</gene>
<evidence type="ECO:0000313" key="5">
    <source>
        <dbReference type="EMBL" id="PPV18041.1"/>
    </source>
</evidence>
<dbReference type="Proteomes" id="UP000238081">
    <property type="component" value="Unassembled WGS sequence"/>
</dbReference>
<dbReference type="InterPro" id="IPR050881">
    <property type="entry name" value="LL-DAP_aminotransferase"/>
</dbReference>
<dbReference type="GO" id="GO:0008483">
    <property type="term" value="F:transaminase activity"/>
    <property type="evidence" value="ECO:0007669"/>
    <property type="project" value="UniProtKB-KW"/>
</dbReference>
<dbReference type="Pfam" id="PF00155">
    <property type="entry name" value="Aminotran_1_2"/>
    <property type="match status" value="1"/>
</dbReference>
<evidence type="ECO:0000256" key="1">
    <source>
        <dbReference type="ARBA" id="ARBA00001933"/>
    </source>
</evidence>
<evidence type="ECO:0000313" key="6">
    <source>
        <dbReference type="Proteomes" id="UP000238081"/>
    </source>
</evidence>
<dbReference type="CDD" id="cd00609">
    <property type="entry name" value="AAT_like"/>
    <property type="match status" value="1"/>
</dbReference>
<dbReference type="PANTHER" id="PTHR42832">
    <property type="entry name" value="AMINO ACID AMINOTRANSFERASE"/>
    <property type="match status" value="1"/>
</dbReference>
<comment type="cofactor">
    <cofactor evidence="1">
        <name>pyridoxal 5'-phosphate</name>
        <dbReference type="ChEBI" id="CHEBI:597326"/>
    </cofactor>
</comment>
<comment type="caution">
    <text evidence="5">The sequence shown here is derived from an EMBL/GenBank/DDBJ whole genome shotgun (WGS) entry which is preliminary data.</text>
</comment>
<organism evidence="5 6">
    <name type="scientific">Clostridium butyricum</name>
    <dbReference type="NCBI Taxonomy" id="1492"/>
    <lineage>
        <taxon>Bacteria</taxon>
        <taxon>Bacillati</taxon>
        <taxon>Bacillota</taxon>
        <taxon>Clostridia</taxon>
        <taxon>Eubacteriales</taxon>
        <taxon>Clostridiaceae</taxon>
        <taxon>Clostridium</taxon>
    </lineage>
</organism>
<evidence type="ECO:0000259" key="4">
    <source>
        <dbReference type="Pfam" id="PF00155"/>
    </source>
</evidence>
<proteinExistence type="predicted"/>
<dbReference type="GO" id="GO:0030170">
    <property type="term" value="F:pyridoxal phosphate binding"/>
    <property type="evidence" value="ECO:0007669"/>
    <property type="project" value="InterPro"/>
</dbReference>
<sequence length="391" mass="43858">MNFEFSNNLKYFQTGIFNVLNDKKAELIKQGKKVYNLSVGTPDFEPDEHVKQALIDCAKNSENWKYSLDDMPELIDALISYYKNRFNVNLNFDEIMSVYGSQEGLTHIGFSLCNKDDIVLVPNPGYPIFEIGPYLSGAEIAYYPLLPENNYLPDLDKIDEDILKRTKFMVVSYPMNPVCATAPLEFYDELIVFAKKHNIIIIHDNAYSDIVYDGECGGSFLSHEGAKEVGVEFYSLSKSFNITGARVSFVVGNSDIIKHFKMLRSQIDYGIFKPIQHAAIAALTGPQDSVKLHCKEYEKRRNALCRGLSKIGWNVPDSKGSMFAWAPIPSNFKSSSDFCMELMEKTGVICTPGSAFGSLGEGYVRFALVLPVPIIEEAVSRIDESGILKTK</sequence>
<reference evidence="5 6" key="1">
    <citation type="submission" date="2016-01" db="EMBL/GenBank/DDBJ databases">
        <title>Characterization of the Clostridium difficile lineages that are prevalent in Hong Kong and China.</title>
        <authorList>
            <person name="Kwok J.S.-L."/>
            <person name="Lam W.-Y."/>
            <person name="Ip M."/>
            <person name="Chan T.-F."/>
            <person name="Hawkey P.M."/>
            <person name="Tsui S.K.-W."/>
        </authorList>
    </citation>
    <scope>NUCLEOTIDE SEQUENCE [LARGE SCALE GENOMIC DNA]</scope>
    <source>
        <strain evidence="5 6">300064</strain>
    </source>
</reference>
<evidence type="ECO:0000256" key="2">
    <source>
        <dbReference type="ARBA" id="ARBA00022576"/>
    </source>
</evidence>
<dbReference type="Gene3D" id="3.90.1150.10">
    <property type="entry name" value="Aspartate Aminotransferase, domain 1"/>
    <property type="match status" value="1"/>
</dbReference>
<name>A0A2S7FFS4_CLOBU</name>
<accession>A0A2S7FFS4</accession>
<keyword evidence="2 5" id="KW-0032">Aminotransferase</keyword>
<keyword evidence="3 5" id="KW-0808">Transferase</keyword>
<dbReference type="InterPro" id="IPR015421">
    <property type="entry name" value="PyrdxlP-dep_Trfase_major"/>
</dbReference>
<dbReference type="Gene3D" id="3.40.640.10">
    <property type="entry name" value="Type I PLP-dependent aspartate aminotransferase-like (Major domain)"/>
    <property type="match status" value="1"/>
</dbReference>
<dbReference type="InterPro" id="IPR004839">
    <property type="entry name" value="Aminotransferase_I/II_large"/>
</dbReference>
<dbReference type="AlphaFoldDB" id="A0A2S7FFS4"/>